<evidence type="ECO:0000256" key="2">
    <source>
        <dbReference type="ARBA" id="ARBA00022989"/>
    </source>
</evidence>
<dbReference type="PANTHER" id="PTHR24026:SF126">
    <property type="entry name" value="PROTOCADHERIN FAT 4"/>
    <property type="match status" value="1"/>
</dbReference>
<keyword evidence="7" id="KW-1185">Reference proteome</keyword>
<feature type="domain" description="Cadherin" evidence="5">
    <location>
        <begin position="14"/>
        <end position="81"/>
    </location>
</feature>
<keyword evidence="2" id="KW-0472">Membrane</keyword>
<dbReference type="Proteomes" id="UP001487740">
    <property type="component" value="Unassembled WGS sequence"/>
</dbReference>
<dbReference type="SUPFAM" id="SSF49313">
    <property type="entry name" value="Cadherin-like"/>
    <property type="match status" value="1"/>
</dbReference>
<dbReference type="GO" id="GO:0005886">
    <property type="term" value="C:plasma membrane"/>
    <property type="evidence" value="ECO:0007669"/>
    <property type="project" value="UniProtKB-SubCell"/>
</dbReference>
<dbReference type="EMBL" id="JARAKH010000003">
    <property type="protein sequence ID" value="KAK8405869.1"/>
    <property type="molecule type" value="Genomic_DNA"/>
</dbReference>
<name>A0AAW0V0J8_SCYPA</name>
<evidence type="ECO:0000256" key="4">
    <source>
        <dbReference type="SAM" id="MobiDB-lite"/>
    </source>
</evidence>
<dbReference type="PANTHER" id="PTHR24026">
    <property type="entry name" value="FAT ATYPICAL CADHERIN-RELATED"/>
    <property type="match status" value="1"/>
</dbReference>
<keyword evidence="1" id="KW-0812">Transmembrane</keyword>
<dbReference type="InterPro" id="IPR015919">
    <property type="entry name" value="Cadherin-like_sf"/>
</dbReference>
<keyword evidence="3" id="KW-0106">Calcium</keyword>
<sequence>MQWWRAAGWGWQLFGVRTEEAEGHVFPLAPLDYEDPRHAAGFSFLVQVTDRGVEGFANHLHIDSARVKLALLNINDNPPVFARPHAQLTLREDAHLGTLLATLPAHDPDEMKNVTKDYKTLYKNPLSGRGGGGGGGGEGGGRGEGEGGGGEEVVEVVVVAVAVVVMEQERMAIMEWNARVEQGKWN</sequence>
<feature type="compositionally biased region" description="Gly residues" evidence="4">
    <location>
        <begin position="128"/>
        <end position="149"/>
    </location>
</feature>
<dbReference type="GO" id="GO:0007156">
    <property type="term" value="P:homophilic cell adhesion via plasma membrane adhesion molecules"/>
    <property type="evidence" value="ECO:0007669"/>
    <property type="project" value="InterPro"/>
</dbReference>
<dbReference type="GO" id="GO:0005509">
    <property type="term" value="F:calcium ion binding"/>
    <property type="evidence" value="ECO:0007669"/>
    <property type="project" value="UniProtKB-UniRule"/>
</dbReference>
<dbReference type="PROSITE" id="PS50268">
    <property type="entry name" value="CADHERIN_2"/>
    <property type="match status" value="1"/>
</dbReference>
<dbReference type="AlphaFoldDB" id="A0AAW0V0J8"/>
<accession>A0AAW0V0J8</accession>
<evidence type="ECO:0000256" key="3">
    <source>
        <dbReference type="PROSITE-ProRule" id="PRU00043"/>
    </source>
</evidence>
<gene>
    <name evidence="6" type="ORF">O3P69_001977</name>
</gene>
<protein>
    <recommendedName>
        <fullName evidence="5">Cadherin domain-containing protein</fullName>
    </recommendedName>
</protein>
<organism evidence="6 7">
    <name type="scientific">Scylla paramamosain</name>
    <name type="common">Mud crab</name>
    <dbReference type="NCBI Taxonomy" id="85552"/>
    <lineage>
        <taxon>Eukaryota</taxon>
        <taxon>Metazoa</taxon>
        <taxon>Ecdysozoa</taxon>
        <taxon>Arthropoda</taxon>
        <taxon>Crustacea</taxon>
        <taxon>Multicrustacea</taxon>
        <taxon>Malacostraca</taxon>
        <taxon>Eumalacostraca</taxon>
        <taxon>Eucarida</taxon>
        <taxon>Decapoda</taxon>
        <taxon>Pleocyemata</taxon>
        <taxon>Brachyura</taxon>
        <taxon>Eubrachyura</taxon>
        <taxon>Portunoidea</taxon>
        <taxon>Portunidae</taxon>
        <taxon>Portuninae</taxon>
        <taxon>Scylla</taxon>
    </lineage>
</organism>
<comment type="caution">
    <text evidence="6">The sequence shown here is derived from an EMBL/GenBank/DDBJ whole genome shotgun (WGS) entry which is preliminary data.</text>
</comment>
<evidence type="ECO:0000256" key="1">
    <source>
        <dbReference type="ARBA" id="ARBA00022692"/>
    </source>
</evidence>
<evidence type="ECO:0000259" key="5">
    <source>
        <dbReference type="PROSITE" id="PS50268"/>
    </source>
</evidence>
<proteinExistence type="predicted"/>
<feature type="region of interest" description="Disordered" evidence="4">
    <location>
        <begin position="122"/>
        <end position="149"/>
    </location>
</feature>
<evidence type="ECO:0000313" key="6">
    <source>
        <dbReference type="EMBL" id="KAK8405869.1"/>
    </source>
</evidence>
<dbReference type="Gene3D" id="2.60.40.60">
    <property type="entry name" value="Cadherins"/>
    <property type="match status" value="2"/>
</dbReference>
<evidence type="ECO:0000313" key="7">
    <source>
        <dbReference type="Proteomes" id="UP001487740"/>
    </source>
</evidence>
<dbReference type="InterPro" id="IPR002126">
    <property type="entry name" value="Cadherin-like_dom"/>
</dbReference>
<keyword evidence="2" id="KW-1133">Transmembrane helix</keyword>
<reference evidence="6 7" key="1">
    <citation type="submission" date="2023-03" db="EMBL/GenBank/DDBJ databases">
        <title>High-quality genome of Scylla paramamosain provides insights in environmental adaptation.</title>
        <authorList>
            <person name="Zhang L."/>
        </authorList>
    </citation>
    <scope>NUCLEOTIDE SEQUENCE [LARGE SCALE GENOMIC DNA]</scope>
    <source>
        <strain evidence="6">LZ_2023a</strain>
        <tissue evidence="6">Muscle</tissue>
    </source>
</reference>